<dbReference type="EMBL" id="LT554417">
    <property type="protein sequence ID" value="SAM04760.1"/>
    <property type="molecule type" value="Genomic_DNA"/>
</dbReference>
<evidence type="ECO:0000256" key="1">
    <source>
        <dbReference type="ARBA" id="ARBA00004141"/>
    </source>
</evidence>
<keyword evidence="9" id="KW-1185">Reference proteome</keyword>
<dbReference type="FunCoup" id="A0A168QI39">
    <property type="interactions" value="590"/>
</dbReference>
<dbReference type="STRING" id="4829.A0A168QI39"/>
<dbReference type="GO" id="GO:0007034">
    <property type="term" value="P:vacuolar transport"/>
    <property type="evidence" value="ECO:0007669"/>
    <property type="project" value="TreeGrafter"/>
</dbReference>
<dbReference type="AlphaFoldDB" id="A0A168QI39"/>
<feature type="transmembrane region" description="Helical" evidence="7">
    <location>
        <begin position="329"/>
        <end position="356"/>
    </location>
</feature>
<feature type="chain" id="PRO_5007749493" description="Transmembrane 9 superfamily member" evidence="7">
    <location>
        <begin position="24"/>
        <end position="628"/>
    </location>
</feature>
<dbReference type="PANTHER" id="PTHR10766:SF111">
    <property type="entry name" value="TRANSMEMBRANE 9 SUPERFAMILY MEMBER 2"/>
    <property type="match status" value="1"/>
</dbReference>
<dbReference type="InParanoid" id="A0A168QI39"/>
<organism evidence="8">
    <name type="scientific">Absidia glauca</name>
    <name type="common">Pin mould</name>
    <dbReference type="NCBI Taxonomy" id="4829"/>
    <lineage>
        <taxon>Eukaryota</taxon>
        <taxon>Fungi</taxon>
        <taxon>Fungi incertae sedis</taxon>
        <taxon>Mucoromycota</taxon>
        <taxon>Mucoromycotina</taxon>
        <taxon>Mucoromycetes</taxon>
        <taxon>Mucorales</taxon>
        <taxon>Cunninghamellaceae</taxon>
        <taxon>Absidia</taxon>
    </lineage>
</organism>
<evidence type="ECO:0000256" key="6">
    <source>
        <dbReference type="ARBA" id="ARBA00023136"/>
    </source>
</evidence>
<evidence type="ECO:0000256" key="7">
    <source>
        <dbReference type="RuleBase" id="RU363079"/>
    </source>
</evidence>
<feature type="transmembrane region" description="Helical" evidence="7">
    <location>
        <begin position="435"/>
        <end position="458"/>
    </location>
</feature>
<accession>A0A168QI39</accession>
<keyword evidence="6 7" id="KW-0472">Membrane</keyword>
<dbReference type="OMA" id="KVYYMFG"/>
<dbReference type="InterPro" id="IPR004240">
    <property type="entry name" value="EMP70"/>
</dbReference>
<dbReference type="Proteomes" id="UP000078561">
    <property type="component" value="Unassembled WGS sequence"/>
</dbReference>
<feature type="signal peptide" evidence="7">
    <location>
        <begin position="1"/>
        <end position="23"/>
    </location>
</feature>
<reference evidence="8" key="1">
    <citation type="submission" date="2016-04" db="EMBL/GenBank/DDBJ databases">
        <authorList>
            <person name="Evans L.H."/>
            <person name="Alamgir A."/>
            <person name="Owens N."/>
            <person name="Weber N.D."/>
            <person name="Virtaneva K."/>
            <person name="Barbian K."/>
            <person name="Babar A."/>
            <person name="Rosenke K."/>
        </authorList>
    </citation>
    <scope>NUCLEOTIDE SEQUENCE [LARGE SCALE GENOMIC DNA]</scope>
    <source>
        <strain evidence="8">CBS 101.48</strain>
    </source>
</reference>
<dbReference type="OrthoDB" id="1666796at2759"/>
<keyword evidence="3 7" id="KW-0812">Transmembrane</keyword>
<feature type="transmembrane region" description="Helical" evidence="7">
    <location>
        <begin position="399"/>
        <end position="423"/>
    </location>
</feature>
<sequence length="628" mass="70090">MTLREKLARHVFVLALLFGLSQAFYLPGVAPHDYADGEEVPLYVNSLTPMSNSQVKSVISYDYYFERLHFCQPKEGLQKQAESLGSILFGDRIFTSPFQLNMGRPSKCNLLCVTDKIPSQDAEFINELITDGYGINGIVDGLPLSYDVKDEHTGETFSRIGFELGTLADRKPALNNHLVIDVRFHKRPDGKNRVVGVLVYPSSKDHTLTAGETKAVCDDKDVSFHLKGDGNDKVAYTYDVVWTASNTAWATRWDSYLHILDPSIHWFSLVNSIVIVLFLTGMVAMILLRALHKDISRYNAIEAQEDVQEDYGWKLVHGDVFRPPTRPMLLSVLVGSGSQLIAMTGLTLVFAILGFLSPSNRGSLGTMMVIFFMVFSCISGFTSARIYKMNGGEAWKVNILMSATLFPGVIMGGLIGLNFFLIGSDSSGAVPFGTMLALLGLWALIALPLNVAGSYIGFRKPRIEHPVRTNQIPRQIPDQPVYLKSVPSILMGGILPFCAIFIELYFVMNSIWFHRIYYGIGFLFLVFGVLLLTCAQVTVLMCYFHLCNEDYHWSWRAFLTSGACGLYVYLYSILYYLTKLEINTLTSTILYLGYSAIISVLLALLTGATGYMACLFFLRKIFSSIKVD</sequence>
<comment type="similarity">
    <text evidence="2 7">Belongs to the nonaspanin (TM9SF) (TC 9.A.2) family.</text>
</comment>
<dbReference type="PANTHER" id="PTHR10766">
    <property type="entry name" value="TRANSMEMBRANE 9 SUPERFAMILY PROTEIN"/>
    <property type="match status" value="1"/>
</dbReference>
<evidence type="ECO:0000313" key="8">
    <source>
        <dbReference type="EMBL" id="SAM04760.1"/>
    </source>
</evidence>
<keyword evidence="5 7" id="KW-1133">Transmembrane helix</keyword>
<feature type="transmembrane region" description="Helical" evidence="7">
    <location>
        <begin position="266"/>
        <end position="288"/>
    </location>
</feature>
<evidence type="ECO:0000256" key="2">
    <source>
        <dbReference type="ARBA" id="ARBA00005227"/>
    </source>
</evidence>
<protein>
    <recommendedName>
        <fullName evidence="7">Transmembrane 9 superfamily member</fullName>
    </recommendedName>
</protein>
<feature type="transmembrane region" description="Helical" evidence="7">
    <location>
        <begin position="589"/>
        <end position="618"/>
    </location>
</feature>
<dbReference type="Pfam" id="PF02990">
    <property type="entry name" value="EMP70"/>
    <property type="match status" value="1"/>
</dbReference>
<evidence type="ECO:0000256" key="5">
    <source>
        <dbReference type="ARBA" id="ARBA00022989"/>
    </source>
</evidence>
<dbReference type="GO" id="GO:0016020">
    <property type="term" value="C:membrane"/>
    <property type="evidence" value="ECO:0007669"/>
    <property type="project" value="UniProtKB-SubCell"/>
</dbReference>
<dbReference type="GO" id="GO:0072657">
    <property type="term" value="P:protein localization to membrane"/>
    <property type="evidence" value="ECO:0007669"/>
    <property type="project" value="TreeGrafter"/>
</dbReference>
<name>A0A168QI39_ABSGL</name>
<feature type="transmembrane region" description="Helical" evidence="7">
    <location>
        <begin position="489"/>
        <end position="508"/>
    </location>
</feature>
<feature type="transmembrane region" description="Helical" evidence="7">
    <location>
        <begin position="368"/>
        <end position="387"/>
    </location>
</feature>
<feature type="transmembrane region" description="Helical" evidence="7">
    <location>
        <begin position="558"/>
        <end position="577"/>
    </location>
</feature>
<feature type="transmembrane region" description="Helical" evidence="7">
    <location>
        <begin position="520"/>
        <end position="546"/>
    </location>
</feature>
<gene>
    <name evidence="8" type="primary">ABSGL_10626.1 scaffold 12033</name>
</gene>
<comment type="subcellular location">
    <subcellularLocation>
        <location evidence="1">Membrane</location>
        <topology evidence="1">Multi-pass membrane protein</topology>
    </subcellularLocation>
</comment>
<evidence type="ECO:0000313" key="9">
    <source>
        <dbReference type="Proteomes" id="UP000078561"/>
    </source>
</evidence>
<evidence type="ECO:0000256" key="4">
    <source>
        <dbReference type="ARBA" id="ARBA00022729"/>
    </source>
</evidence>
<keyword evidence="4 7" id="KW-0732">Signal</keyword>
<evidence type="ECO:0000256" key="3">
    <source>
        <dbReference type="ARBA" id="ARBA00022692"/>
    </source>
</evidence>
<proteinExistence type="inferred from homology"/>
<dbReference type="GO" id="GO:0005737">
    <property type="term" value="C:cytoplasm"/>
    <property type="evidence" value="ECO:0007669"/>
    <property type="project" value="UniProtKB-ARBA"/>
</dbReference>